<dbReference type="Pfam" id="PF13671">
    <property type="entry name" value="AAA_33"/>
    <property type="match status" value="1"/>
</dbReference>
<dbReference type="EMBL" id="OU898279">
    <property type="protein sequence ID" value="CAG9833744.1"/>
    <property type="molecule type" value="Genomic_DNA"/>
</dbReference>
<dbReference type="SUPFAM" id="SSF160443">
    <property type="entry name" value="SMR domain-like"/>
    <property type="match status" value="1"/>
</dbReference>
<dbReference type="InterPro" id="IPR002625">
    <property type="entry name" value="Smr_dom"/>
</dbReference>
<sequence>MGNTTSSTNTNSSKMNNTTKEHCTVEQLNDLFGSTLDFQIIKSVAESCQYDLVQSSIKLIEMHTPNDKPQIKDDKEKKKKKIEKSEVAQPKSTSYSTAVLSESRSTSYSNGLASAASGYSTPLSSSSSCTSLATKKSRKALDFERTINNINKGYRVLVILRGIPGSGKSFLGKKILEQTVGFDRNYQFHIMSTDDYFCQNPRGNYEYDVHKIEDAHNWNQQRTFEKVSRGFSPIIIDNTNTQMWEMKAYATMAMDFGYIIEILEPDTHWCFNDKELSKRNIHGVPRQKIKEMIDRYEKNITAEKLLSAYNLVYTFQKPPQLRLYPPLSVVEAKPVENWTKTEQIPNGGEHIETVNLMNFDDDEDENNKQFYADFNGAASSCAWSTNCNSNEKDIFVISSDEETEPSKNDNDDNDLYSQWGVSEHSLKSWGIVTPVRDIFTSKMFPLPSSAETKIETCDNWTCIEDDYFRLVRNDAILPGSYGDTFKIVETVNRDINRLTPLREPQISQKLTLDKGCMTADFYEDYENHMIELESLFPGIPKSHLNYWYNKCKGDIDWTIEFLLENKEQANLIEDEDVRNEPETKAIDISMTVSIQDNSVKRKSRKFGNETSEEDKKKIKKIVESKIDIGSEHYSKHLRKVKQYKTKNNFIDDINPSTSEIQNYKPEKSRSSSSVLNSNETVLIDSDEDIDIVGVESSCDKLVIDEMIEINLGDGLVSQLEQKFADPNIHYPKGFLPVVQMPVNLARQLYTFYIESVYQQMENQEHIMDTLIKEDEEFARKLQAKEQKELDGSKPTPTPNLKEIMTDQRNAQRVYQTEIDQWKNFSPDTLAEKLTKQKLTSIFPTIPQDTLLEVLHAHDNKYTDTVETLMASTGFTADMINSSIKEPPINDDVLEEMKEAQRKHSVEVYGDSNERIEAESYRQEAARYLNKRNDLYQKANQYHARGMREVAQFYSGLASLQTIYYDRANNMAATAFLDEHAKTLQDFFTLDLHYLFVKEAIPALDLFLDRNINLLRHSKTKKTEYLQIITGRGNRSKNNVSKIKPAVTARLESRNIKYETLNPGMIRIKVKHTSAVTSEL</sequence>
<dbReference type="SMART" id="SM01162">
    <property type="entry name" value="DUF1771"/>
    <property type="match status" value="1"/>
</dbReference>
<keyword evidence="4" id="KW-1185">Reference proteome</keyword>
<dbReference type="InterPro" id="IPR052772">
    <property type="entry name" value="Endo/PolyKinase_Domain-Protein"/>
</dbReference>
<feature type="compositionally biased region" description="Basic and acidic residues" evidence="1">
    <location>
        <begin position="64"/>
        <end position="76"/>
    </location>
</feature>
<dbReference type="PROSITE" id="PS50828">
    <property type="entry name" value="SMR"/>
    <property type="match status" value="1"/>
</dbReference>
<feature type="region of interest" description="Disordered" evidence="1">
    <location>
        <begin position="64"/>
        <end position="98"/>
    </location>
</feature>
<reference evidence="3" key="1">
    <citation type="submission" date="2022-01" db="EMBL/GenBank/DDBJ databases">
        <authorList>
            <person name="King R."/>
        </authorList>
    </citation>
    <scope>NUCLEOTIDE SEQUENCE</scope>
</reference>
<dbReference type="InterPro" id="IPR027417">
    <property type="entry name" value="P-loop_NTPase"/>
</dbReference>
<dbReference type="GO" id="GO:0004519">
    <property type="term" value="F:endonuclease activity"/>
    <property type="evidence" value="ECO:0007669"/>
    <property type="project" value="TreeGrafter"/>
</dbReference>
<dbReference type="CDD" id="cd14279">
    <property type="entry name" value="CUE"/>
    <property type="match status" value="1"/>
</dbReference>
<dbReference type="AlphaFoldDB" id="A0A9N9SWM6"/>
<evidence type="ECO:0000259" key="2">
    <source>
        <dbReference type="PROSITE" id="PS50828"/>
    </source>
</evidence>
<dbReference type="GO" id="GO:0005634">
    <property type="term" value="C:nucleus"/>
    <property type="evidence" value="ECO:0007669"/>
    <property type="project" value="TreeGrafter"/>
</dbReference>
<proteinExistence type="predicted"/>
<name>A0A9N9SWM6_DIABA</name>
<evidence type="ECO:0000256" key="1">
    <source>
        <dbReference type="SAM" id="MobiDB-lite"/>
    </source>
</evidence>
<dbReference type="OrthoDB" id="3231855at2759"/>
<dbReference type="PANTHER" id="PTHR46535">
    <property type="entry name" value="NEDD4-BINDING PROTEIN 2"/>
    <property type="match status" value="1"/>
</dbReference>
<dbReference type="SMART" id="SM00463">
    <property type="entry name" value="SMR"/>
    <property type="match status" value="1"/>
</dbReference>
<dbReference type="Proteomes" id="UP001153709">
    <property type="component" value="Chromosome 4"/>
</dbReference>
<dbReference type="SUPFAM" id="SSF52540">
    <property type="entry name" value="P-loop containing nucleoside triphosphate hydrolases"/>
    <property type="match status" value="1"/>
</dbReference>
<dbReference type="Gene3D" id="3.30.1370.110">
    <property type="match status" value="1"/>
</dbReference>
<protein>
    <recommendedName>
        <fullName evidence="2">Smr domain-containing protein</fullName>
    </recommendedName>
</protein>
<organism evidence="3 4">
    <name type="scientific">Diabrotica balteata</name>
    <name type="common">Banded cucumber beetle</name>
    <dbReference type="NCBI Taxonomy" id="107213"/>
    <lineage>
        <taxon>Eukaryota</taxon>
        <taxon>Metazoa</taxon>
        <taxon>Ecdysozoa</taxon>
        <taxon>Arthropoda</taxon>
        <taxon>Hexapoda</taxon>
        <taxon>Insecta</taxon>
        <taxon>Pterygota</taxon>
        <taxon>Neoptera</taxon>
        <taxon>Endopterygota</taxon>
        <taxon>Coleoptera</taxon>
        <taxon>Polyphaga</taxon>
        <taxon>Cucujiformia</taxon>
        <taxon>Chrysomeloidea</taxon>
        <taxon>Chrysomelidae</taxon>
        <taxon>Galerucinae</taxon>
        <taxon>Diabroticina</taxon>
        <taxon>Diabroticites</taxon>
        <taxon>Diabrotica</taxon>
    </lineage>
</organism>
<dbReference type="InterPro" id="IPR013899">
    <property type="entry name" value="DUF1771"/>
</dbReference>
<gene>
    <name evidence="3" type="ORF">DIABBA_LOCUS7124</name>
</gene>
<feature type="domain" description="Smr" evidence="2">
    <location>
        <begin position="989"/>
        <end position="1072"/>
    </location>
</feature>
<evidence type="ECO:0000313" key="4">
    <source>
        <dbReference type="Proteomes" id="UP001153709"/>
    </source>
</evidence>
<dbReference type="PANTHER" id="PTHR46535:SF1">
    <property type="entry name" value="NEDD4-BINDING PROTEIN 2"/>
    <property type="match status" value="1"/>
</dbReference>
<accession>A0A9N9SWM6</accession>
<evidence type="ECO:0000313" key="3">
    <source>
        <dbReference type="EMBL" id="CAG9833744.1"/>
    </source>
</evidence>
<dbReference type="InterPro" id="IPR036063">
    <property type="entry name" value="Smr_dom_sf"/>
</dbReference>
<dbReference type="Gene3D" id="3.40.50.300">
    <property type="entry name" value="P-loop containing nucleotide triphosphate hydrolases"/>
    <property type="match status" value="1"/>
</dbReference>